<dbReference type="AlphaFoldDB" id="A0A1K0GEJ5"/>
<dbReference type="Pfam" id="PF01370">
    <property type="entry name" value="Epimerase"/>
    <property type="match status" value="1"/>
</dbReference>
<gene>
    <name evidence="2" type="ORF">BG844_31645</name>
</gene>
<evidence type="ECO:0000259" key="1">
    <source>
        <dbReference type="Pfam" id="PF01370"/>
    </source>
</evidence>
<dbReference type="Gene3D" id="3.40.50.720">
    <property type="entry name" value="NAD(P)-binding Rossmann-like Domain"/>
    <property type="match status" value="1"/>
</dbReference>
<sequence length="315" mass="32372">MRVLVLGGYGAVGARVVAELRRRGDEPIVAGRDPQRAERVVDLADPAALRAAAAGAEVVVNAAGHEDPAIAQEVTDAGAAFVDVTATTAYVAALQRLRPRRPILASVGLAPGLTNLLAAAAHAAAPGPVEIAVLLGAGERHGAAATAWSYRLLGRRFADASGGPVRNYSRPRRFDLPGHGRRRLYRTDFSDQHVLTRDLGAPVRTYFGLDSTLATTALAGLTWLPGAAHAPRGLHFPGGDGWVALARTAAGGLRWATGRGQSQATAVIAAAAAHIAAGLPPGVHHLHQVTTLADLPAHQHILLGGSCGTTSSSSA</sequence>
<dbReference type="RefSeq" id="WP_071808989.1">
    <property type="nucleotide sequence ID" value="NZ_MEIA01000475.1"/>
</dbReference>
<dbReference type="InterPro" id="IPR001509">
    <property type="entry name" value="Epimerase_deHydtase"/>
</dbReference>
<evidence type="ECO:0000313" key="3">
    <source>
        <dbReference type="Proteomes" id="UP000182486"/>
    </source>
</evidence>
<keyword evidence="3" id="KW-1185">Reference proteome</keyword>
<proteinExistence type="predicted"/>
<dbReference type="SUPFAM" id="SSF51735">
    <property type="entry name" value="NAD(P)-binding Rossmann-fold domains"/>
    <property type="match status" value="1"/>
</dbReference>
<dbReference type="InterPro" id="IPR036291">
    <property type="entry name" value="NAD(P)-bd_dom_sf"/>
</dbReference>
<accession>A0A1K0GEJ5</accession>
<evidence type="ECO:0000313" key="2">
    <source>
        <dbReference type="EMBL" id="OJF10566.1"/>
    </source>
</evidence>
<name>A0A1K0GEJ5_9ACTN</name>
<dbReference type="PANTHER" id="PTHR43796">
    <property type="entry name" value="CARBOXYNORSPERMIDINE SYNTHASE"/>
    <property type="match status" value="1"/>
</dbReference>
<reference evidence="2 3" key="1">
    <citation type="submission" date="2016-09" db="EMBL/GenBank/DDBJ databases">
        <title>Couchioplanes caeruleus draft genome sequence.</title>
        <authorList>
            <person name="Sheehan J."/>
            <person name="Caffrey P."/>
        </authorList>
    </citation>
    <scope>NUCLEOTIDE SEQUENCE [LARGE SCALE GENOMIC DNA]</scope>
    <source>
        <strain evidence="2 3">DSM 43634</strain>
    </source>
</reference>
<organism evidence="2 3">
    <name type="scientific">Couchioplanes caeruleus subsp. caeruleus</name>
    <dbReference type="NCBI Taxonomy" id="56427"/>
    <lineage>
        <taxon>Bacteria</taxon>
        <taxon>Bacillati</taxon>
        <taxon>Actinomycetota</taxon>
        <taxon>Actinomycetes</taxon>
        <taxon>Micromonosporales</taxon>
        <taxon>Micromonosporaceae</taxon>
        <taxon>Couchioplanes</taxon>
    </lineage>
</organism>
<comment type="caution">
    <text evidence="2">The sequence shown here is derived from an EMBL/GenBank/DDBJ whole genome shotgun (WGS) entry which is preliminary data.</text>
</comment>
<feature type="domain" description="NAD-dependent epimerase/dehydratase" evidence="1">
    <location>
        <begin position="3"/>
        <end position="106"/>
    </location>
</feature>
<protein>
    <submittedName>
        <fullName evidence="2">Saccharopine dehydrogenase</fullName>
    </submittedName>
</protein>
<dbReference type="Proteomes" id="UP000182486">
    <property type="component" value="Unassembled WGS sequence"/>
</dbReference>
<dbReference type="EMBL" id="MEIA01000475">
    <property type="protein sequence ID" value="OJF10566.1"/>
    <property type="molecule type" value="Genomic_DNA"/>
</dbReference>
<dbReference type="PANTHER" id="PTHR43796:SF2">
    <property type="entry name" value="CARBOXYNORSPERMIDINE SYNTHASE"/>
    <property type="match status" value="1"/>
</dbReference>